<protein>
    <submittedName>
        <fullName evidence="1">Uncharacterized protein</fullName>
    </submittedName>
</protein>
<organism evidence="1 2">
    <name type="scientific">Constantimarinum furrinae</name>
    <dbReference type="NCBI Taxonomy" id="2562285"/>
    <lineage>
        <taxon>Bacteria</taxon>
        <taxon>Pseudomonadati</taxon>
        <taxon>Bacteroidota</taxon>
        <taxon>Flavobacteriia</taxon>
        <taxon>Flavobacteriales</taxon>
        <taxon>Flavobacteriaceae</taxon>
        <taxon>Altibacter/Constantimarinum group</taxon>
        <taxon>Constantimarinum</taxon>
    </lineage>
</organism>
<reference evidence="1 2" key="1">
    <citation type="submission" date="2020-04" db="EMBL/GenBank/DDBJ databases">
        <title>Genome sequence of Altibacter aquimarinus strain ALE3EI.</title>
        <authorList>
            <person name="Oh H.-M."/>
            <person name="Jang D."/>
        </authorList>
    </citation>
    <scope>NUCLEOTIDE SEQUENCE [LARGE SCALE GENOMIC DNA]</scope>
    <source>
        <strain evidence="1 2">ALE3EI</strain>
    </source>
</reference>
<dbReference type="KEGG" id="alti:ALE3EI_0031"/>
<gene>
    <name evidence="1" type="ORF">ALE3EI_0031</name>
</gene>
<proteinExistence type="predicted"/>
<evidence type="ECO:0000313" key="1">
    <source>
        <dbReference type="EMBL" id="QNJ96622.1"/>
    </source>
</evidence>
<dbReference type="AlphaFoldDB" id="A0A7G8PQK6"/>
<evidence type="ECO:0000313" key="2">
    <source>
        <dbReference type="Proteomes" id="UP000515514"/>
    </source>
</evidence>
<dbReference type="EMBL" id="CP052909">
    <property type="protein sequence ID" value="QNJ96622.1"/>
    <property type="molecule type" value="Genomic_DNA"/>
</dbReference>
<dbReference type="RefSeq" id="WP_186989639.1">
    <property type="nucleotide sequence ID" value="NZ_CP052909.1"/>
</dbReference>
<sequence>MRVMLVSLVTRMEKDKAMKKTISFIVIFITALSATAQENEEVIEGTVTFVTANNVYVRFEDTEEINIGDTLQFGNSDCLQVTQKSTSSVVCTIINNCTINTGEKVSATIKKSSEVIEMPNEPIEDEAVPKTNVDESTSNKESESLYRENIRGRVSVGSYNTFSNLRESRDRFQARFSLSANHIGDSKFSTESYIAYRGLLTTPEDYSGRTSLFNVYNLNLRFDATEDLSLTVGRKINPKATSVGANDGLMVENYFGNFYVGAMAGFRPDFFDYGFNADLFQYGGYVGVETNTADFYSETTLGAMDQSNNGMTDRRYLFFQHNSTIASNLNLFSSMELDIFGREGSNTRLTNIYLSARYRFSKNVNAAISYDSRKRIIYYQTFQTEIERILDDDLARQGVRLRLNVRPAKILWLGASYSNRFQNDQQNKSDNVYAYATLSKIPGIGGRFNVSYNINTSRYLTGNILSVRHSRDLVRNKLYADVYFRRADYSYNNIDEEYKQNYFGGGLNYTFSKTWQINFSGELSTFGDEQNYRFYTRLTKRFYSKNKKR</sequence>
<name>A0A7G8PQK6_9FLAO</name>
<keyword evidence="2" id="KW-1185">Reference proteome</keyword>
<accession>A0A7G8PQK6</accession>
<dbReference type="Proteomes" id="UP000515514">
    <property type="component" value="Chromosome"/>
</dbReference>